<sequence>MRGAHKVPMTYGSDSNPTGRSVAWWAFHNVDDVATVFPLGDGQRRQLQATGSLRVTTDEQTSDTDITVPRDLGWLDQIKVVGHEGAKPAKSGDSSVSKGFLYAGLNPSQEDVAYHWAPTHHIDYSYVMAPRMAPKVPLPAATLVATGLFTIITIIMAGGLARDERLAQRRLTAHLRRLGLAPRWVDGVIFFQVAMSCVVAVVAGIMGSLLALLATSRVMSGTMDLAHSGWWVLGALTGAVIVGSVIGATIHRPYSWNTTISD</sequence>
<accession>A0ABN0C8E1</accession>
<protein>
    <recommendedName>
        <fullName evidence="4">ABC3 transporter permease protein domain-containing protein</fullName>
    </recommendedName>
</protein>
<comment type="caution">
    <text evidence="2">The sequence shown here is derived from an EMBL/GenBank/DDBJ whole genome shotgun (WGS) entry which is preliminary data.</text>
</comment>
<reference evidence="2" key="1">
    <citation type="submission" date="2010-08" db="EMBL/GenBank/DDBJ databases">
        <authorList>
            <person name="Weinstock G."/>
            <person name="Sodergren E."/>
            <person name="Clifton S."/>
            <person name="Fulton L."/>
            <person name="Fulton B."/>
            <person name="Courtney L."/>
            <person name="Fronick C."/>
            <person name="Harrison M."/>
            <person name="Strong C."/>
            <person name="Farmer C."/>
            <person name="Delahaunty K."/>
            <person name="Markovic C."/>
            <person name="Hall O."/>
            <person name="Minx P."/>
            <person name="Tomlinson C."/>
            <person name="Mitreva M."/>
            <person name="Hou S."/>
            <person name="Chen J."/>
            <person name="Wollam A."/>
            <person name="Pepin K.H."/>
            <person name="Johnson M."/>
            <person name="Bhonagiri V."/>
            <person name="Zhang X."/>
            <person name="Suruliraj S."/>
            <person name="Warren W."/>
            <person name="Chinwalla A."/>
            <person name="Mardis E.R."/>
            <person name="Wilson R.K."/>
        </authorList>
    </citation>
    <scope>NUCLEOTIDE SEQUENCE [LARGE SCALE GENOMIC DNA]</scope>
    <source>
        <strain evidence="2">HL044PA1</strain>
    </source>
</reference>
<evidence type="ECO:0000256" key="1">
    <source>
        <dbReference type="SAM" id="Phobius"/>
    </source>
</evidence>
<evidence type="ECO:0000313" key="2">
    <source>
        <dbReference type="EMBL" id="EFS93470.1"/>
    </source>
</evidence>
<evidence type="ECO:0000313" key="3">
    <source>
        <dbReference type="Proteomes" id="UP000003179"/>
    </source>
</evidence>
<feature type="transmembrane region" description="Helical" evidence="1">
    <location>
        <begin position="138"/>
        <end position="161"/>
    </location>
</feature>
<proteinExistence type="predicted"/>
<feature type="transmembrane region" description="Helical" evidence="1">
    <location>
        <begin position="184"/>
        <end position="210"/>
    </location>
</feature>
<keyword evidence="1" id="KW-1133">Transmembrane helix</keyword>
<organism evidence="2 3">
    <name type="scientific">Cutibacterium modestum HL044PA1</name>
    <dbReference type="NCBI Taxonomy" id="765109"/>
    <lineage>
        <taxon>Bacteria</taxon>
        <taxon>Bacillati</taxon>
        <taxon>Actinomycetota</taxon>
        <taxon>Actinomycetes</taxon>
        <taxon>Propionibacteriales</taxon>
        <taxon>Propionibacteriaceae</taxon>
        <taxon>Cutibacterium</taxon>
        <taxon>Cutibacterium modestum</taxon>
    </lineage>
</organism>
<name>A0ABN0C8E1_9ACTN</name>
<keyword evidence="3" id="KW-1185">Reference proteome</keyword>
<feature type="transmembrane region" description="Helical" evidence="1">
    <location>
        <begin position="230"/>
        <end position="250"/>
    </location>
</feature>
<dbReference type="EMBL" id="ADZU01000010">
    <property type="protein sequence ID" value="EFS93470.1"/>
    <property type="molecule type" value="Genomic_DNA"/>
</dbReference>
<dbReference type="Proteomes" id="UP000003179">
    <property type="component" value="Unassembled WGS sequence"/>
</dbReference>
<evidence type="ECO:0008006" key="4">
    <source>
        <dbReference type="Google" id="ProtNLM"/>
    </source>
</evidence>
<gene>
    <name evidence="2" type="ORF">HMPREF9607_00390</name>
</gene>
<keyword evidence="1" id="KW-0472">Membrane</keyword>
<keyword evidence="1" id="KW-0812">Transmembrane</keyword>